<evidence type="ECO:0000313" key="1">
    <source>
        <dbReference type="EMBL" id="KTD60987.1"/>
    </source>
</evidence>
<keyword evidence="2" id="KW-1185">Reference proteome</keyword>
<evidence type="ECO:0000313" key="2">
    <source>
        <dbReference type="Proteomes" id="UP000054877"/>
    </source>
</evidence>
<accession>A0A0W0YVY2</accession>
<sequence length="364" mass="42254">MYINEQELAESAVKYAQNTIRRSFNKDIYEKLKKCPDNFKLEPNDQDTNYKDDNDIKTFEEYIWHSEGGRYKFTFNYKINEIKKMGLGNCEEFALLVLDYLSQQRSQGLLPENWQAYRAEFSDRSGQMDHCVVVLNNSLVIDAHLNDIYPLSELPGKKVPCTDFKNSVMEVFLMEYNDDEDELIPCESLESINKEKEMIEQWIEQSEFRDNIREIQAEMSELTKIKTKEAIEKAERVYQAIARTVYEIVVITEYEQRDIEAAHDFKSFLELKPVKTTVALAESINEALNIQLATEEVKNDIIDGLIQTVEKYTNSIKSQVRKLSSLSMMSFFSESRKDCVGSLDVNDQMPVCTKSADKISISRV</sequence>
<reference evidence="1 2" key="1">
    <citation type="submission" date="2015-11" db="EMBL/GenBank/DDBJ databases">
        <title>Genomic analysis of 38 Legionella species identifies large and diverse effector repertoires.</title>
        <authorList>
            <person name="Burstein D."/>
            <person name="Amaro F."/>
            <person name="Zusman T."/>
            <person name="Lifshitz Z."/>
            <person name="Cohen O."/>
            <person name="Gilbert J.A."/>
            <person name="Pupko T."/>
            <person name="Shuman H.A."/>
            <person name="Segal G."/>
        </authorList>
    </citation>
    <scope>NUCLEOTIDE SEQUENCE [LARGE SCALE GENOMIC DNA]</scope>
    <source>
        <strain evidence="1 2">Mt.St.Helens-9</strain>
    </source>
</reference>
<dbReference type="PATRIC" id="fig|452.5.peg.3208"/>
<dbReference type="RefSeq" id="WP_058484814.1">
    <property type="nucleotide sequence ID" value="NZ_CAAAII010000011.1"/>
</dbReference>
<dbReference type="Proteomes" id="UP000054877">
    <property type="component" value="Unassembled WGS sequence"/>
</dbReference>
<dbReference type="AlphaFoldDB" id="A0A0W0YVY2"/>
<comment type="caution">
    <text evidence="1">The sequence shown here is derived from an EMBL/GenBank/DDBJ whole genome shotgun (WGS) entry which is preliminary data.</text>
</comment>
<organism evidence="1 2">
    <name type="scientific">Legionella spiritensis</name>
    <dbReference type="NCBI Taxonomy" id="452"/>
    <lineage>
        <taxon>Bacteria</taxon>
        <taxon>Pseudomonadati</taxon>
        <taxon>Pseudomonadota</taxon>
        <taxon>Gammaproteobacteria</taxon>
        <taxon>Legionellales</taxon>
        <taxon>Legionellaceae</taxon>
        <taxon>Legionella</taxon>
    </lineage>
</organism>
<protein>
    <submittedName>
        <fullName evidence="1">Uncharacterized protein</fullName>
    </submittedName>
</protein>
<proteinExistence type="predicted"/>
<dbReference type="EMBL" id="LNYX01000035">
    <property type="protein sequence ID" value="KTD60987.1"/>
    <property type="molecule type" value="Genomic_DNA"/>
</dbReference>
<gene>
    <name evidence="1" type="ORF">Lspi_2898</name>
</gene>
<name>A0A0W0YVY2_LEGSP</name>
<dbReference type="OrthoDB" id="9152014at2"/>